<dbReference type="PANTHER" id="PTHR30033">
    <property type="entry name" value="FLAGELLAR HOOK-ASSOCIATED PROTEIN 1"/>
    <property type="match status" value="1"/>
</dbReference>
<dbReference type="Pfam" id="PF22638">
    <property type="entry name" value="FlgK_D1"/>
    <property type="match status" value="1"/>
</dbReference>
<keyword evidence="5" id="KW-0964">Secreted</keyword>
<reference evidence="12 13" key="1">
    <citation type="submission" date="2016-04" db="EMBL/GenBank/DDBJ databases">
        <title>Draft genome sequence of freshwater magnetotactic bacteria Magnetospirillum marisnigri SP-1 and Magnetospirillum moscoviense BB-1.</title>
        <authorList>
            <person name="Koziaeva V."/>
            <person name="Dziuba M.V."/>
            <person name="Ivanov T.M."/>
            <person name="Kuznetsov B."/>
            <person name="Grouzdev D.S."/>
        </authorList>
    </citation>
    <scope>NUCLEOTIDE SEQUENCE [LARGE SCALE GENOMIC DNA]</scope>
    <source>
        <strain evidence="12 13">SP-1</strain>
    </source>
</reference>
<proteinExistence type="inferred from homology"/>
<keyword evidence="7" id="KW-0175">Coiled coil</keyword>
<feature type="domain" description="Flagellar hook-associated protein FlgK helical" evidence="11">
    <location>
        <begin position="91"/>
        <end position="321"/>
    </location>
</feature>
<feature type="domain" description="Flagellar basal-body/hook protein C-terminal" evidence="10">
    <location>
        <begin position="825"/>
        <end position="868"/>
    </location>
</feature>
<protein>
    <recommendedName>
        <fullName evidence="4">Flagellar hook-associated protein 1</fullName>
    </recommendedName>
</protein>
<evidence type="ECO:0000259" key="9">
    <source>
        <dbReference type="Pfam" id="PF00460"/>
    </source>
</evidence>
<evidence type="ECO:0000313" key="12">
    <source>
        <dbReference type="EMBL" id="OAN46638.1"/>
    </source>
</evidence>
<organism evidence="12 13">
    <name type="scientific">Paramagnetospirillum marisnigri</name>
    <dbReference type="NCBI Taxonomy" id="1285242"/>
    <lineage>
        <taxon>Bacteria</taxon>
        <taxon>Pseudomonadati</taxon>
        <taxon>Pseudomonadota</taxon>
        <taxon>Alphaproteobacteria</taxon>
        <taxon>Rhodospirillales</taxon>
        <taxon>Magnetospirillaceae</taxon>
        <taxon>Paramagnetospirillum</taxon>
    </lineage>
</organism>
<feature type="compositionally biased region" description="Polar residues" evidence="8">
    <location>
        <begin position="317"/>
        <end position="330"/>
    </location>
</feature>
<dbReference type="NCBIfam" id="TIGR02492">
    <property type="entry name" value="flgK_ends"/>
    <property type="match status" value="1"/>
</dbReference>
<feature type="coiled-coil region" evidence="7">
    <location>
        <begin position="136"/>
        <end position="163"/>
    </location>
</feature>
<keyword evidence="12" id="KW-0966">Cell projection</keyword>
<dbReference type="GO" id="GO:0009424">
    <property type="term" value="C:bacterial-type flagellum hook"/>
    <property type="evidence" value="ECO:0007669"/>
    <property type="project" value="InterPro"/>
</dbReference>
<name>A0A178MEZ8_9PROT</name>
<evidence type="ECO:0000256" key="5">
    <source>
        <dbReference type="ARBA" id="ARBA00022525"/>
    </source>
</evidence>
<keyword evidence="12" id="KW-0282">Flagellum</keyword>
<dbReference type="GO" id="GO:0005576">
    <property type="term" value="C:extracellular region"/>
    <property type="evidence" value="ECO:0007669"/>
    <property type="project" value="UniProtKB-SubCell"/>
</dbReference>
<dbReference type="InterPro" id="IPR002371">
    <property type="entry name" value="FlgK"/>
</dbReference>
<gene>
    <name evidence="12" type="ORF">A6A04_05870</name>
</gene>
<evidence type="ECO:0000256" key="4">
    <source>
        <dbReference type="ARBA" id="ARBA00016244"/>
    </source>
</evidence>
<evidence type="ECO:0000259" key="11">
    <source>
        <dbReference type="Pfam" id="PF22638"/>
    </source>
</evidence>
<comment type="caution">
    <text evidence="12">The sequence shown here is derived from an EMBL/GenBank/DDBJ whole genome shotgun (WGS) entry which is preliminary data.</text>
</comment>
<keyword evidence="12" id="KW-0969">Cilium</keyword>
<dbReference type="InterPro" id="IPR010930">
    <property type="entry name" value="Flg_bb/hook_C_dom"/>
</dbReference>
<dbReference type="Pfam" id="PF00460">
    <property type="entry name" value="Flg_bb_rod"/>
    <property type="match status" value="1"/>
</dbReference>
<comment type="subcellular location">
    <subcellularLocation>
        <location evidence="1">Bacterial flagellum basal body</location>
    </subcellularLocation>
    <subcellularLocation>
        <location evidence="2">Secreted</location>
    </subcellularLocation>
</comment>
<dbReference type="Pfam" id="PF06429">
    <property type="entry name" value="Flg_bbr_C"/>
    <property type="match status" value="1"/>
</dbReference>
<dbReference type="OrthoDB" id="7181295at2"/>
<evidence type="ECO:0000256" key="2">
    <source>
        <dbReference type="ARBA" id="ARBA00004613"/>
    </source>
</evidence>
<dbReference type="GO" id="GO:0044780">
    <property type="term" value="P:bacterial-type flagellum assembly"/>
    <property type="evidence" value="ECO:0007669"/>
    <property type="project" value="InterPro"/>
</dbReference>
<comment type="similarity">
    <text evidence="3">Belongs to the flagella basal body rod proteins family.</text>
</comment>
<dbReference type="Proteomes" id="UP000078428">
    <property type="component" value="Unassembled WGS sequence"/>
</dbReference>
<evidence type="ECO:0000313" key="13">
    <source>
        <dbReference type="Proteomes" id="UP000078428"/>
    </source>
</evidence>
<evidence type="ECO:0000256" key="3">
    <source>
        <dbReference type="ARBA" id="ARBA00009677"/>
    </source>
</evidence>
<evidence type="ECO:0000256" key="8">
    <source>
        <dbReference type="SAM" id="MobiDB-lite"/>
    </source>
</evidence>
<dbReference type="STRING" id="1285242.A6A04_05870"/>
<dbReference type="PANTHER" id="PTHR30033:SF1">
    <property type="entry name" value="FLAGELLAR HOOK-ASSOCIATED PROTEIN 1"/>
    <property type="match status" value="1"/>
</dbReference>
<dbReference type="GO" id="GO:0005198">
    <property type="term" value="F:structural molecule activity"/>
    <property type="evidence" value="ECO:0007669"/>
    <property type="project" value="InterPro"/>
</dbReference>
<dbReference type="RefSeq" id="WP_068494813.1">
    <property type="nucleotide sequence ID" value="NZ_LWQT01000088.1"/>
</dbReference>
<dbReference type="GO" id="GO:0009425">
    <property type="term" value="C:bacterial-type flagellum basal body"/>
    <property type="evidence" value="ECO:0007669"/>
    <property type="project" value="UniProtKB-SubCell"/>
</dbReference>
<dbReference type="InterPro" id="IPR001444">
    <property type="entry name" value="Flag_bb_rod_N"/>
</dbReference>
<dbReference type="InterPro" id="IPR053927">
    <property type="entry name" value="FlgK_helical"/>
</dbReference>
<evidence type="ECO:0000256" key="7">
    <source>
        <dbReference type="SAM" id="Coils"/>
    </source>
</evidence>
<evidence type="ECO:0000259" key="10">
    <source>
        <dbReference type="Pfam" id="PF06429"/>
    </source>
</evidence>
<accession>A0A178MEZ8</accession>
<dbReference type="AlphaFoldDB" id="A0A178MEZ8"/>
<feature type="region of interest" description="Disordered" evidence="8">
    <location>
        <begin position="317"/>
        <end position="341"/>
    </location>
</feature>
<dbReference type="EMBL" id="LWQT01000088">
    <property type="protein sequence ID" value="OAN46638.1"/>
    <property type="molecule type" value="Genomic_DNA"/>
</dbReference>
<evidence type="ECO:0000256" key="1">
    <source>
        <dbReference type="ARBA" id="ARBA00004117"/>
    </source>
</evidence>
<evidence type="ECO:0000256" key="6">
    <source>
        <dbReference type="ARBA" id="ARBA00023143"/>
    </source>
</evidence>
<keyword evidence="13" id="KW-1185">Reference proteome</keyword>
<feature type="domain" description="Flagellar basal body rod protein N-terminal" evidence="9">
    <location>
        <begin position="7"/>
        <end position="36"/>
    </location>
</feature>
<sequence>MSITLGLSTALSGLLTNQKGLDVISQNIVNVNTKGYVRKVMTPESVTVGGVGAGVQTGEITRTVDEGLLKDIRRQTSTQGLLDSLHDYYPRIEDMFGQVANNDSIAHQLMTMKNSFETLADRVSVSSLQTSAVTSAMDTAQKLNQTTEQIQNLRLEADRAIQDTVSQVNQQIENIFDLNQKIVRGSAIGADVGDLRDKRDLSLTEVSKYMDIQYFERGDGSIGVYTKTGKTLVDKGPATMTHVATTVTAAWMTRAGGNFNAITLSTSAEPNTDISGDLQDGKIRALLDLRDKVLPNLQSQMDELAAKIKTNVNQVHNRGTSFPTTRSEMTGTRHFIDPNNPTVNGGLIPASIDANPQKMWLSSGDTTIALFDSNGDEIASTTLKTIMSSTAYNDAAGAATSIDISSSAATPGVQLTDVAAKIQNWMRAQSYQNNQLSSATASVANGVFELNTANTAVTLSFRDQVSTTKGATAGDATIKFDVDGDGNADQTVEGFSNFFGLNDFFTMESPNSISESIILPSKFTLNNTRTFRLYDPSGQIGNSITVPAGSNLETIAATINAKSQTSESNILNSAALTLTGNATFTVADSNGNITGFPITLTAATIDNINDIAAAINNVGGSILAKVVQNAPNSFQLRVWDSRGVELTVSASGGTVGTASLDNYLGMRSANLIEATVIPDGSGKRLRIRQNSDKELFIGADPDTQTPPGSILTDLGMHAAATRSASSLTIRDDIQGSPSLMARGSVRYNADLDKYYLSEGDNTTATAIAQTMGNKNAMATAGEIYAGNYSFDEYASATISVVASNSAHTEDRRTYQTTLGQALEHQYSSLSGVNLDEEVANMITFQQAYSASAKVISTLQDMLDTLVNIVR</sequence>
<keyword evidence="6" id="KW-0975">Bacterial flagellum</keyword>